<feature type="binding site" evidence="3">
    <location>
        <position position="35"/>
    </location>
    <ligand>
        <name>[4Fe-4S] cluster</name>
        <dbReference type="ChEBI" id="CHEBI:49883"/>
        <note>4Fe-4S-S-AdoMet</note>
    </ligand>
</feature>
<keyword evidence="3" id="KW-0671">Queuosine biosynthesis</keyword>
<keyword evidence="3" id="KW-0408">Iron</keyword>
<dbReference type="Pfam" id="PF13353">
    <property type="entry name" value="Fer4_12"/>
    <property type="match status" value="1"/>
</dbReference>
<keyword evidence="3" id="KW-0949">S-adenosyl-L-methionine</keyword>
<dbReference type="EMBL" id="PKHU01000007">
    <property type="protein sequence ID" value="PKZ28738.1"/>
    <property type="molecule type" value="Genomic_DNA"/>
</dbReference>
<dbReference type="InterPro" id="IPR024924">
    <property type="entry name" value="7-CO-7-deazaguanine_synth-like"/>
</dbReference>
<dbReference type="InterPro" id="IPR058240">
    <property type="entry name" value="rSAM_sf"/>
</dbReference>
<comment type="cofactor">
    <cofactor evidence="3">
        <name>[4Fe-4S] cluster</name>
        <dbReference type="ChEBI" id="CHEBI:49883"/>
    </cofactor>
    <text evidence="3">Binds 1 [4Fe-4S] cluster. The cluster is coordinated with 3 cysteines and an exchangeable S-adenosyl-L-methionine.</text>
</comment>
<dbReference type="InterPro" id="IPR013785">
    <property type="entry name" value="Aldolase_TIM"/>
</dbReference>
<organism evidence="4 5">
    <name type="scientific">Campylobacter ureolyticus</name>
    <dbReference type="NCBI Taxonomy" id="827"/>
    <lineage>
        <taxon>Bacteria</taxon>
        <taxon>Pseudomonadati</taxon>
        <taxon>Campylobacterota</taxon>
        <taxon>Epsilonproteobacteria</taxon>
        <taxon>Campylobacterales</taxon>
        <taxon>Campylobacteraceae</taxon>
        <taxon>Campylobacter</taxon>
    </lineage>
</organism>
<comment type="catalytic activity">
    <reaction evidence="3">
        <text>6-carboxy-5,6,7,8-tetrahydropterin + H(+) = 7-carboxy-7-carbaguanine + NH4(+)</text>
        <dbReference type="Rhea" id="RHEA:27974"/>
        <dbReference type="ChEBI" id="CHEBI:15378"/>
        <dbReference type="ChEBI" id="CHEBI:28938"/>
        <dbReference type="ChEBI" id="CHEBI:61032"/>
        <dbReference type="ChEBI" id="CHEBI:61036"/>
        <dbReference type="EC" id="4.3.99.3"/>
    </reaction>
</comment>
<dbReference type="PANTHER" id="PTHR42836:SF1">
    <property type="entry name" value="7-CARBOXY-7-DEAZAGUANINE SYNTHASE"/>
    <property type="match status" value="1"/>
</dbReference>
<comment type="cofactor">
    <cofactor evidence="3">
        <name>S-adenosyl-L-methionine</name>
        <dbReference type="ChEBI" id="CHEBI:59789"/>
    </cofactor>
    <text evidence="3">Binds 1 S-adenosyl-L-methionine per subunit.</text>
</comment>
<comment type="caution">
    <text evidence="3">Lacks conserved residue(s) required for the propagation of feature annotation.</text>
</comment>
<dbReference type="GO" id="GO:0016840">
    <property type="term" value="F:carbon-nitrogen lyase activity"/>
    <property type="evidence" value="ECO:0007669"/>
    <property type="project" value="UniProtKB-UniRule"/>
</dbReference>
<evidence type="ECO:0000256" key="1">
    <source>
        <dbReference type="ARBA" id="ARBA00022485"/>
    </source>
</evidence>
<reference evidence="4 5" key="1">
    <citation type="submission" date="2017-12" db="EMBL/GenBank/DDBJ databases">
        <title>Phylogenetic diversity of female urinary microbiome.</title>
        <authorList>
            <person name="Thomas-White K."/>
            <person name="Wolfe A.J."/>
        </authorList>
    </citation>
    <scope>NUCLEOTIDE SEQUENCE [LARGE SCALE GENOMIC DNA]</scope>
    <source>
        <strain evidence="4 5">UMB0112</strain>
    </source>
</reference>
<dbReference type="RefSeq" id="WP_101637650.1">
    <property type="nucleotide sequence ID" value="NZ_PKHU01000007.1"/>
</dbReference>
<dbReference type="Gene3D" id="3.20.20.70">
    <property type="entry name" value="Aldolase class I"/>
    <property type="match status" value="1"/>
</dbReference>
<feature type="binding site" evidence="3">
    <location>
        <position position="94"/>
    </location>
    <ligand>
        <name>S-adenosyl-L-methionine</name>
        <dbReference type="ChEBI" id="CHEBI:59789"/>
    </ligand>
</feature>
<feature type="binding site" evidence="3">
    <location>
        <position position="92"/>
    </location>
    <ligand>
        <name>substrate</name>
    </ligand>
</feature>
<proteinExistence type="inferred from homology"/>
<evidence type="ECO:0000256" key="2">
    <source>
        <dbReference type="ARBA" id="ARBA00023239"/>
    </source>
</evidence>
<comment type="similarity">
    <text evidence="3">Belongs to the radical SAM superfamily. 7-carboxy-7-deazaguanine synthase family.</text>
</comment>
<keyword evidence="3" id="KW-0460">Magnesium</keyword>
<feature type="binding site" evidence="3">
    <location>
        <position position="56"/>
    </location>
    <ligand>
        <name>Mg(2+)</name>
        <dbReference type="ChEBI" id="CHEBI:18420"/>
    </ligand>
</feature>
<dbReference type="GO" id="GO:0051539">
    <property type="term" value="F:4 iron, 4 sulfur cluster binding"/>
    <property type="evidence" value="ECO:0007669"/>
    <property type="project" value="UniProtKB-UniRule"/>
</dbReference>
<comment type="function">
    <text evidence="3">Catalyzes the complex heterocyclic radical-mediated conversion of 6-carboxy-5,6,7,8-tetrahydropterin (CPH4) to 7-carboxy-7-deazaguanine (CDG), a step common to the biosynthetic pathways of all 7-deazapurine-containing compounds.</text>
</comment>
<sequence>MSLNLVEVFHSIQGEGKYTGINAIFFRFAGCNLKCPGFNVVKISPKTGEALKGCDTIKAVFTSHFNYKKIDCVKTLLSKIPKLDYKPAIIITGGEPLIHHKNPIFYDFITEILHQGYEVHFETNGTIEIDFEKFPLYKNCIYAISTKLSISGETKEKRLNFKALNLLKQNTKECFYKFVISPDFNPNDEICEILNAIKDAKKSDVFCMPLAKNIDELKKNAKFAFNFCLENGYNYTDRVHIRIFNDKEGV</sequence>
<dbReference type="AlphaFoldDB" id="A0A2I1N8Q7"/>
<comment type="cofactor">
    <cofactor evidence="3">
        <name>Mg(2+)</name>
        <dbReference type="ChEBI" id="CHEBI:18420"/>
    </cofactor>
</comment>
<keyword evidence="1 3" id="KW-0004">4Fe-4S</keyword>
<protein>
    <recommendedName>
        <fullName evidence="3">7-carboxy-7-deazaguanine synthase</fullName>
        <shortName evidence="3">CDG synthase</shortName>
        <ecNumber evidence="3">4.3.99.3</ecNumber>
    </recommendedName>
    <alternativeName>
        <fullName evidence="3">Queuosine biosynthesis protein QueE</fullName>
    </alternativeName>
</protein>
<dbReference type="SUPFAM" id="SSF102114">
    <property type="entry name" value="Radical SAM enzymes"/>
    <property type="match status" value="1"/>
</dbReference>
<evidence type="ECO:0000313" key="4">
    <source>
        <dbReference type="EMBL" id="PKZ28738.1"/>
    </source>
</evidence>
<feature type="binding site" evidence="3">
    <location>
        <position position="31"/>
    </location>
    <ligand>
        <name>[4Fe-4S] cluster</name>
        <dbReference type="ChEBI" id="CHEBI:49883"/>
        <note>4Fe-4S-S-AdoMet</note>
    </ligand>
</feature>
<keyword evidence="3" id="KW-0479">Metal-binding</keyword>
<comment type="pathway">
    <text evidence="3">Purine metabolism; 7-cyano-7-deazaguanine biosynthesis.</text>
</comment>
<dbReference type="GO" id="GO:1904047">
    <property type="term" value="F:S-adenosyl-L-methionine binding"/>
    <property type="evidence" value="ECO:0007669"/>
    <property type="project" value="UniProtKB-UniRule"/>
</dbReference>
<feature type="binding site" evidence="3">
    <location>
        <begin position="145"/>
        <end position="147"/>
    </location>
    <ligand>
        <name>S-adenosyl-L-methionine</name>
        <dbReference type="ChEBI" id="CHEBI:59789"/>
    </ligand>
</feature>
<feature type="binding site" evidence="3">
    <location>
        <begin position="12"/>
        <end position="14"/>
    </location>
    <ligand>
        <name>substrate</name>
    </ligand>
</feature>
<feature type="binding site" evidence="3">
    <location>
        <position position="54"/>
    </location>
    <ligand>
        <name>[4Fe-4S] cluster</name>
        <dbReference type="ChEBI" id="CHEBI:49883"/>
        <note>4Fe-4S-S-AdoMet</note>
    </ligand>
</feature>
<comment type="caution">
    <text evidence="4">The sequence shown here is derived from an EMBL/GenBank/DDBJ whole genome shotgun (WGS) entry which is preliminary data.</text>
</comment>
<dbReference type="GO" id="GO:0000287">
    <property type="term" value="F:magnesium ion binding"/>
    <property type="evidence" value="ECO:0007669"/>
    <property type="project" value="UniProtKB-UniRule"/>
</dbReference>
<dbReference type="Proteomes" id="UP000234639">
    <property type="component" value="Unassembled WGS sequence"/>
</dbReference>
<evidence type="ECO:0000256" key="3">
    <source>
        <dbReference type="HAMAP-Rule" id="MF_00917"/>
    </source>
</evidence>
<keyword evidence="2 3" id="KW-0456">Lyase</keyword>
<accession>A0A2I1N8Q7</accession>
<feature type="binding site" evidence="3">
    <location>
        <position position="27"/>
    </location>
    <ligand>
        <name>substrate</name>
    </ligand>
</feature>
<comment type="subunit">
    <text evidence="3">Homodimer.</text>
</comment>
<dbReference type="UniPathway" id="UPA00391"/>
<evidence type="ECO:0000313" key="5">
    <source>
        <dbReference type="Proteomes" id="UP000234639"/>
    </source>
</evidence>
<dbReference type="GO" id="GO:0008616">
    <property type="term" value="P:tRNA queuosine(34) biosynthetic process"/>
    <property type="evidence" value="ECO:0007669"/>
    <property type="project" value="UniProtKB-UniRule"/>
</dbReference>
<dbReference type="HAMAP" id="MF_00917">
    <property type="entry name" value="QueE"/>
    <property type="match status" value="1"/>
</dbReference>
<keyword evidence="3" id="KW-0411">Iron-sulfur</keyword>
<name>A0A2I1N8Q7_9BACT</name>
<dbReference type="EC" id="4.3.99.3" evidence="3"/>
<gene>
    <name evidence="3" type="primary">queE</name>
    <name evidence="4" type="ORF">CYJ41_07615</name>
</gene>
<dbReference type="PANTHER" id="PTHR42836">
    <property type="entry name" value="7-CARBOXY-7-DEAZAGUANINE SYNTHASE"/>
    <property type="match status" value="1"/>
</dbReference>